<dbReference type="Gene3D" id="3.65.10.10">
    <property type="entry name" value="Enolpyruvate transferase domain"/>
    <property type="match status" value="2"/>
</dbReference>
<feature type="binding site" evidence="8">
    <location>
        <position position="164"/>
    </location>
    <ligand>
        <name>3-phosphoshikimate</name>
        <dbReference type="ChEBI" id="CHEBI:145989"/>
    </ligand>
</feature>
<evidence type="ECO:0000313" key="11">
    <source>
        <dbReference type="Proteomes" id="UP001224412"/>
    </source>
</evidence>
<dbReference type="FunFam" id="3.65.10.10:FF:000011">
    <property type="entry name" value="3-phosphoshikimate 1-carboxyvinyltransferase"/>
    <property type="match status" value="1"/>
</dbReference>
<evidence type="ECO:0000256" key="6">
    <source>
        <dbReference type="ARBA" id="ARBA00023141"/>
    </source>
</evidence>
<feature type="binding site" evidence="8">
    <location>
        <position position="25"/>
    </location>
    <ligand>
        <name>3-phosphoshikimate</name>
        <dbReference type="ChEBI" id="CHEBI:145989"/>
    </ligand>
</feature>
<keyword evidence="5 8" id="KW-0808">Transferase</keyword>
<protein>
    <recommendedName>
        <fullName evidence="8">3-phosphoshikimate 1-carboxyvinyltransferase</fullName>
        <ecNumber evidence="8">2.5.1.19</ecNumber>
    </recommendedName>
    <alternativeName>
        <fullName evidence="8">5-enolpyruvylshikimate-3-phosphate synthase</fullName>
        <shortName evidence="8">EPSP synthase</shortName>
        <shortName evidence="8">EPSPS</shortName>
    </alternativeName>
</protein>
<dbReference type="InterPro" id="IPR013792">
    <property type="entry name" value="RNA3'P_cycl/enolpyr_Trfase_a/b"/>
</dbReference>
<evidence type="ECO:0000256" key="2">
    <source>
        <dbReference type="ARBA" id="ARBA00009948"/>
    </source>
</evidence>
<accession>A0AAP4BQN8</accession>
<dbReference type="PANTHER" id="PTHR21090">
    <property type="entry name" value="AROM/DEHYDROQUINATE SYNTHASE"/>
    <property type="match status" value="1"/>
</dbReference>
<comment type="subcellular location">
    <subcellularLocation>
        <location evidence="8">Cytoplasm</location>
    </subcellularLocation>
</comment>
<feature type="binding site" evidence="8">
    <location>
        <position position="29"/>
    </location>
    <ligand>
        <name>3-phosphoshikimate</name>
        <dbReference type="ChEBI" id="CHEBI:145989"/>
    </ligand>
</feature>
<evidence type="ECO:0000256" key="3">
    <source>
        <dbReference type="ARBA" id="ARBA00022490"/>
    </source>
</evidence>
<feature type="binding site" evidence="8">
    <location>
        <position position="91"/>
    </location>
    <ligand>
        <name>phosphoenolpyruvate</name>
        <dbReference type="ChEBI" id="CHEBI:58702"/>
    </ligand>
</feature>
<feature type="binding site" evidence="8">
    <location>
        <position position="191"/>
    </location>
    <ligand>
        <name>3-phosphoshikimate</name>
        <dbReference type="ChEBI" id="CHEBI:145989"/>
    </ligand>
</feature>
<dbReference type="GO" id="GO:0003866">
    <property type="term" value="F:3-phosphoshikimate 1-carboxyvinyltransferase activity"/>
    <property type="evidence" value="ECO:0007669"/>
    <property type="project" value="UniProtKB-UniRule"/>
</dbReference>
<comment type="catalytic activity">
    <reaction evidence="7">
        <text>3-phosphoshikimate + phosphoenolpyruvate = 5-O-(1-carboxyvinyl)-3-phosphoshikimate + phosphate</text>
        <dbReference type="Rhea" id="RHEA:21256"/>
        <dbReference type="ChEBI" id="CHEBI:43474"/>
        <dbReference type="ChEBI" id="CHEBI:57701"/>
        <dbReference type="ChEBI" id="CHEBI:58702"/>
        <dbReference type="ChEBI" id="CHEBI:145989"/>
        <dbReference type="EC" id="2.5.1.19"/>
    </reaction>
    <physiologicalReaction direction="left-to-right" evidence="7">
        <dbReference type="Rhea" id="RHEA:21257"/>
    </physiologicalReaction>
</comment>
<dbReference type="InterPro" id="IPR001986">
    <property type="entry name" value="Enolpyruvate_Tfrase_dom"/>
</dbReference>
<dbReference type="EMBL" id="JASNVH010000003">
    <property type="protein sequence ID" value="MDK4306488.1"/>
    <property type="molecule type" value="Genomic_DNA"/>
</dbReference>
<feature type="binding site" evidence="8">
    <location>
        <position position="308"/>
    </location>
    <ligand>
        <name>3-phosphoshikimate</name>
        <dbReference type="ChEBI" id="CHEBI:145989"/>
    </ligand>
</feature>
<evidence type="ECO:0000256" key="8">
    <source>
        <dbReference type="HAMAP-Rule" id="MF_00210"/>
    </source>
</evidence>
<feature type="binding site" evidence="8">
    <location>
        <position position="335"/>
    </location>
    <ligand>
        <name>3-phosphoshikimate</name>
        <dbReference type="ChEBI" id="CHEBI:145989"/>
    </ligand>
</feature>
<keyword evidence="4 8" id="KW-0028">Amino-acid biosynthesis</keyword>
<feature type="binding site" evidence="8">
    <location>
        <position position="24"/>
    </location>
    <ligand>
        <name>phosphoenolpyruvate</name>
        <dbReference type="ChEBI" id="CHEBI:58702"/>
    </ligand>
</feature>
<comment type="subunit">
    <text evidence="8">Monomer.</text>
</comment>
<dbReference type="PANTHER" id="PTHR21090:SF5">
    <property type="entry name" value="PENTAFUNCTIONAL AROM POLYPEPTIDE"/>
    <property type="match status" value="1"/>
</dbReference>
<dbReference type="Pfam" id="PF00275">
    <property type="entry name" value="EPSP_synthase"/>
    <property type="match status" value="1"/>
</dbReference>
<feature type="active site" description="Proton acceptor" evidence="8">
    <location>
        <position position="308"/>
    </location>
</feature>
<comment type="similarity">
    <text evidence="2 8">Belongs to the EPSP synthase family.</text>
</comment>
<dbReference type="FunFam" id="3.65.10.10:FF:000010">
    <property type="entry name" value="3-phosphoshikimate 1-carboxyvinyltransferase"/>
    <property type="match status" value="1"/>
</dbReference>
<feature type="binding site" evidence="8">
    <location>
        <position position="405"/>
    </location>
    <ligand>
        <name>phosphoenolpyruvate</name>
        <dbReference type="ChEBI" id="CHEBI:58702"/>
    </ligand>
</feature>
<comment type="function">
    <text evidence="8">Catalyzes the transfer of the enolpyruvyl moiety of phosphoenolpyruvate (PEP) to the 5-hydroxyl of shikimate-3-phosphate (S3P) to produce enolpyruvyl shikimate-3-phosphate and inorganic phosphate.</text>
</comment>
<dbReference type="HAMAP" id="MF_00210">
    <property type="entry name" value="EPSP_synth"/>
    <property type="match status" value="1"/>
</dbReference>
<evidence type="ECO:0000256" key="5">
    <source>
        <dbReference type="ARBA" id="ARBA00022679"/>
    </source>
</evidence>
<dbReference type="GO" id="GO:0005737">
    <property type="term" value="C:cytoplasm"/>
    <property type="evidence" value="ECO:0007669"/>
    <property type="project" value="UniProtKB-SubCell"/>
</dbReference>
<dbReference type="PIRSF" id="PIRSF000505">
    <property type="entry name" value="EPSPS"/>
    <property type="match status" value="1"/>
</dbReference>
<reference evidence="10" key="1">
    <citation type="submission" date="2023-05" db="EMBL/GenBank/DDBJ databases">
        <title>Metabolic capabilities are highly conserved among human nasal-associated Corynebacterium species in pangenomic analyses.</title>
        <authorList>
            <person name="Tran T.H."/>
            <person name="Roberts A.Q."/>
            <person name="Escapa I.F."/>
            <person name="Gao W."/>
            <person name="Conlan S."/>
            <person name="Kong H."/>
            <person name="Segre J.A."/>
            <person name="Kelly M.S."/>
            <person name="Lemon K.P."/>
        </authorList>
    </citation>
    <scope>NUCLEOTIDE SEQUENCE</scope>
    <source>
        <strain evidence="10">KPL2773</strain>
    </source>
</reference>
<evidence type="ECO:0000256" key="4">
    <source>
        <dbReference type="ARBA" id="ARBA00022605"/>
    </source>
</evidence>
<dbReference type="AlphaFoldDB" id="A0AAP4BQN8"/>
<feature type="binding site" evidence="8">
    <location>
        <position position="163"/>
    </location>
    <ligand>
        <name>3-phosphoshikimate</name>
        <dbReference type="ChEBI" id="CHEBI:145989"/>
    </ligand>
</feature>
<evidence type="ECO:0000259" key="9">
    <source>
        <dbReference type="Pfam" id="PF00275"/>
    </source>
</evidence>
<dbReference type="SUPFAM" id="SSF55205">
    <property type="entry name" value="EPT/RTPC-like"/>
    <property type="match status" value="1"/>
</dbReference>
<dbReference type="Proteomes" id="UP001224412">
    <property type="component" value="Unassembled WGS sequence"/>
</dbReference>
<comment type="pathway">
    <text evidence="1 8">Metabolic intermediate biosynthesis; chorismate biosynthesis; chorismate from D-erythrose 4-phosphate and phosphoenolpyruvate: step 6/7.</text>
</comment>
<dbReference type="GO" id="GO:0008652">
    <property type="term" value="P:amino acid biosynthetic process"/>
    <property type="evidence" value="ECO:0007669"/>
    <property type="project" value="UniProtKB-KW"/>
</dbReference>
<dbReference type="CDD" id="cd01556">
    <property type="entry name" value="EPSP_synthase"/>
    <property type="match status" value="1"/>
</dbReference>
<dbReference type="InterPro" id="IPR023193">
    <property type="entry name" value="EPSP_synthase_CS"/>
</dbReference>
<dbReference type="EC" id="2.5.1.19" evidence="8"/>
<feature type="binding site" evidence="8">
    <location>
        <position position="164"/>
    </location>
    <ligand>
        <name>phosphoenolpyruvate</name>
        <dbReference type="ChEBI" id="CHEBI:58702"/>
    </ligand>
</feature>
<comment type="caution">
    <text evidence="8">Lacks conserved residue(s) required for the propagation of feature annotation.</text>
</comment>
<feature type="binding site" evidence="8">
    <location>
        <position position="380"/>
    </location>
    <ligand>
        <name>phosphoenolpyruvate</name>
        <dbReference type="ChEBI" id="CHEBI:58702"/>
    </ligand>
</feature>
<dbReference type="RefSeq" id="WP_023018246.1">
    <property type="nucleotide sequence ID" value="NZ_JAQPSP010000006.1"/>
</dbReference>
<dbReference type="GO" id="GO:0009423">
    <property type="term" value="P:chorismate biosynthetic process"/>
    <property type="evidence" value="ECO:0007669"/>
    <property type="project" value="UniProtKB-UniRule"/>
</dbReference>
<dbReference type="PROSITE" id="PS00885">
    <property type="entry name" value="EPSP_SYNTHASE_2"/>
    <property type="match status" value="1"/>
</dbReference>
<proteinExistence type="inferred from homology"/>
<feature type="binding site" evidence="8">
    <location>
        <position position="24"/>
    </location>
    <ligand>
        <name>3-phosphoshikimate</name>
        <dbReference type="ChEBI" id="CHEBI:145989"/>
    </ligand>
</feature>
<feature type="binding site" evidence="8">
    <location>
        <position position="162"/>
    </location>
    <ligand>
        <name>3-phosphoshikimate</name>
        <dbReference type="ChEBI" id="CHEBI:145989"/>
    </ligand>
</feature>
<organism evidence="10 11">
    <name type="scientific">Corynebacterium pseudodiphtheriticum</name>
    <dbReference type="NCBI Taxonomy" id="37637"/>
    <lineage>
        <taxon>Bacteria</taxon>
        <taxon>Bacillati</taxon>
        <taxon>Actinomycetota</taxon>
        <taxon>Actinomycetes</taxon>
        <taxon>Mycobacteriales</taxon>
        <taxon>Corynebacteriaceae</taxon>
        <taxon>Corynebacterium</taxon>
    </lineage>
</organism>
<feature type="binding site" evidence="8">
    <location>
        <position position="339"/>
    </location>
    <ligand>
        <name>phosphoenolpyruvate</name>
        <dbReference type="ChEBI" id="CHEBI:58702"/>
    </ligand>
</feature>
<gene>
    <name evidence="8 10" type="primary">aroA</name>
    <name evidence="10" type="ORF">QPX42_02825</name>
</gene>
<dbReference type="PROSITE" id="PS00104">
    <property type="entry name" value="EPSP_SYNTHASE_1"/>
    <property type="match status" value="1"/>
</dbReference>
<feature type="domain" description="Enolpyruvate transferase" evidence="9">
    <location>
        <begin position="16"/>
        <end position="411"/>
    </location>
</feature>
<dbReference type="InterPro" id="IPR036968">
    <property type="entry name" value="Enolpyruvate_Tfrase_sf"/>
</dbReference>
<keyword evidence="3 8" id="KW-0963">Cytoplasm</keyword>
<evidence type="ECO:0000256" key="7">
    <source>
        <dbReference type="ARBA" id="ARBA00044633"/>
    </source>
</evidence>
<evidence type="ECO:0000313" key="10">
    <source>
        <dbReference type="EMBL" id="MDK4306488.1"/>
    </source>
</evidence>
<name>A0AAP4BQN8_9CORY</name>
<sequence>MSNFWAAPYAASPVSHVQTIPGSKSLSNRALVLASLADRPSTILRPLHSRDTQLMAQALRAMGVNVTELKDRITVEPAPLQPATIDCGLAGTVMRFLPPLAALAAGPVEVDGDAQARARPIGPLLDGLRALGVAVSGEHLPFRILGSGTPAGGVVEIDASGSSQFVSGLLLSAARYTEGITVRHIGNSLPSMPHITMTVEMLRDAGVCVDVADNEWRVHPGPIRGGTWDIEPDLSNATPFLAAAAVTGGTVTIPQWPERTTQPGDEIRPILQEMGCEVQLHSSGDLRVTGPTDGKLLGINRDMGDIGELTPTVAALAALATTPSTLSGIAHLRGHETDRLAALATEINRIGGNCEEHADGLHIEPSALHGGQWHSYHDHRMATAGAIIGLRVRGIEVENIATTAKTLPGFSTMWEAMVS</sequence>
<dbReference type="NCBIfam" id="TIGR01356">
    <property type="entry name" value="aroA"/>
    <property type="match status" value="1"/>
</dbReference>
<evidence type="ECO:0000256" key="1">
    <source>
        <dbReference type="ARBA" id="ARBA00004811"/>
    </source>
</evidence>
<comment type="caution">
    <text evidence="10">The sequence shown here is derived from an EMBL/GenBank/DDBJ whole genome shotgun (WGS) entry which is preliminary data.</text>
</comment>
<keyword evidence="6 8" id="KW-0057">Aromatic amino acid biosynthesis</keyword>
<dbReference type="InterPro" id="IPR006264">
    <property type="entry name" value="EPSP_synthase"/>
</dbReference>
<feature type="binding site" evidence="8">
    <location>
        <position position="119"/>
    </location>
    <ligand>
        <name>phosphoenolpyruvate</name>
        <dbReference type="ChEBI" id="CHEBI:58702"/>
    </ligand>
</feature>
<dbReference type="GO" id="GO:0009073">
    <property type="term" value="P:aromatic amino acid family biosynthetic process"/>
    <property type="evidence" value="ECO:0007669"/>
    <property type="project" value="UniProtKB-KW"/>
</dbReference>